<dbReference type="Proteomes" id="UP000192050">
    <property type="component" value="Chromosome"/>
</dbReference>
<keyword evidence="2" id="KW-1185">Reference proteome</keyword>
<dbReference type="RefSeq" id="WP_081142135.1">
    <property type="nucleotide sequence ID" value="NZ_CP015363.1"/>
</dbReference>
<protein>
    <submittedName>
        <fullName evidence="1">Uncharacterized protein</fullName>
    </submittedName>
</protein>
<gene>
    <name evidence="1" type="ORF">FAD_0892</name>
</gene>
<dbReference type="EMBL" id="CP015363">
    <property type="protein sequence ID" value="ARD84785.1"/>
    <property type="molecule type" value="Genomic_DNA"/>
</dbReference>
<dbReference type="GeneID" id="31676396"/>
<sequence length="135" mass="15274">MKRLNLSIKKYESSLLTIPEIDLDVEYKIASADVVLIGEGLNLSKLFLSIINTKSKRDKPYNGIISNSIKNEDYKSSKFTFNKPAFALFKDDTNLEIEVYAEPVYVRFSDKHLNSFGVPLFNITGIGGVKFTEIK</sequence>
<dbReference type="KEGG" id="fai:FAD_0892"/>
<accession>A0A1V0N3X2</accession>
<organism evidence="1 2">
    <name type="scientific">Ferroplasma acidiphilum</name>
    <dbReference type="NCBI Taxonomy" id="74969"/>
    <lineage>
        <taxon>Archaea</taxon>
        <taxon>Methanobacteriati</taxon>
        <taxon>Thermoplasmatota</taxon>
        <taxon>Thermoplasmata</taxon>
        <taxon>Thermoplasmatales</taxon>
        <taxon>Ferroplasmaceae</taxon>
        <taxon>Ferroplasma</taxon>
    </lineage>
</organism>
<evidence type="ECO:0000313" key="2">
    <source>
        <dbReference type="Proteomes" id="UP000192050"/>
    </source>
</evidence>
<proteinExistence type="predicted"/>
<dbReference type="AlphaFoldDB" id="A0A1V0N3X2"/>
<reference evidence="1 2" key="1">
    <citation type="submission" date="2011-10" db="EMBL/GenBank/DDBJ databases">
        <title>Metabolic and evolutionary patterns in the extreme acidophile Ferroplasma acidiphilum.</title>
        <authorList>
            <person name="Golyshina O.V."/>
            <person name="Kozyavkin S.A."/>
            <person name="Tatusov R.L."/>
            <person name="Slesarev A.I."/>
            <person name="Golyshin P.N."/>
        </authorList>
    </citation>
    <scope>NUCLEOTIDE SEQUENCE [LARGE SCALE GENOMIC DNA]</scope>
    <source>
        <strain evidence="2">Y</strain>
    </source>
</reference>
<name>A0A1V0N3X2_9ARCH</name>
<evidence type="ECO:0000313" key="1">
    <source>
        <dbReference type="EMBL" id="ARD84785.1"/>
    </source>
</evidence>
<dbReference type="STRING" id="74969.FAD_0892"/>